<protein>
    <submittedName>
        <fullName evidence="1">Uncharacterized protein</fullName>
    </submittedName>
</protein>
<evidence type="ECO:0000313" key="1">
    <source>
        <dbReference type="EMBL" id="MBB4035809.1"/>
    </source>
</evidence>
<sequence>MKKTLLLIAFFSLAIIINAQKNFNLSRSEKRISYSSYNNFAFLDSRPNPDDMGFVLTSIFNKYTPVAVEKPLSEQFYYTFLSIIDSTAQSGTILVQLRNLRFREETGSTSEKGFCNIRMSLYEEKDSAFHFINTIDTIVMVKAMDVTGKLLETTSKIIVSQLRKNLAFRAEDYSMPFTLDDLANIDELEKNSIPIYNTDVVADGLYPDFKSFAYQTPSHTQLQIKRDHGIIQEIKIPHPEKSGKWKKIKPKDYYIVVVDSNPFLMHANSYFPIIFENGNYFVRTYIPNNNNVNINGIQIGLAVGFGMIGGLVGGLFFNTTTTGNGTELATAKLDHINGDFIIQ</sequence>
<comment type="caution">
    <text evidence="1">The sequence shown here is derived from an EMBL/GenBank/DDBJ whole genome shotgun (WGS) entry which is preliminary data.</text>
</comment>
<dbReference type="AlphaFoldDB" id="A0A840CM98"/>
<reference evidence="1 2" key="1">
    <citation type="submission" date="2020-08" db="EMBL/GenBank/DDBJ databases">
        <title>Genomic Encyclopedia of Type Strains, Phase IV (KMG-IV): sequencing the most valuable type-strain genomes for metagenomic binning, comparative biology and taxonomic classification.</title>
        <authorList>
            <person name="Goeker M."/>
        </authorList>
    </citation>
    <scope>NUCLEOTIDE SEQUENCE [LARGE SCALE GENOMIC DNA]</scope>
    <source>
        <strain evidence="1 2">DSM 104969</strain>
    </source>
</reference>
<organism evidence="1 2">
    <name type="scientific">Dysgonomonas hofstadii</name>
    <dbReference type="NCBI Taxonomy" id="637886"/>
    <lineage>
        <taxon>Bacteria</taxon>
        <taxon>Pseudomonadati</taxon>
        <taxon>Bacteroidota</taxon>
        <taxon>Bacteroidia</taxon>
        <taxon>Bacteroidales</taxon>
        <taxon>Dysgonomonadaceae</taxon>
        <taxon>Dysgonomonas</taxon>
    </lineage>
</organism>
<dbReference type="EMBL" id="JACIEP010000005">
    <property type="protein sequence ID" value="MBB4035809.1"/>
    <property type="molecule type" value="Genomic_DNA"/>
</dbReference>
<gene>
    <name evidence="1" type="ORF">GGR21_001704</name>
</gene>
<dbReference type="RefSeq" id="WP_183306730.1">
    <property type="nucleotide sequence ID" value="NZ_JACIEP010000005.1"/>
</dbReference>
<evidence type="ECO:0000313" key="2">
    <source>
        <dbReference type="Proteomes" id="UP000555103"/>
    </source>
</evidence>
<name>A0A840CM98_9BACT</name>
<dbReference type="Proteomes" id="UP000555103">
    <property type="component" value="Unassembled WGS sequence"/>
</dbReference>
<keyword evidence="2" id="KW-1185">Reference proteome</keyword>
<accession>A0A840CM98</accession>
<proteinExistence type="predicted"/>